<evidence type="ECO:0000313" key="3">
    <source>
        <dbReference type="EMBL" id="KUI64376.1"/>
    </source>
</evidence>
<keyword evidence="4" id="KW-1185">Reference proteome</keyword>
<feature type="compositionally biased region" description="Basic residues" evidence="2">
    <location>
        <begin position="492"/>
        <end position="515"/>
    </location>
</feature>
<reference evidence="3" key="1">
    <citation type="submission" date="2014-12" db="EMBL/GenBank/DDBJ databases">
        <title>Genome Sequence of Valsa Canker Pathogens Uncovers a Specific Adaption of Colonization on Woody Bark.</title>
        <authorList>
            <person name="Yin Z."/>
            <person name="Liu H."/>
            <person name="Gao X."/>
            <person name="Li Z."/>
            <person name="Song N."/>
            <person name="Ke X."/>
            <person name="Dai Q."/>
            <person name="Wu Y."/>
            <person name="Sun Y."/>
            <person name="Xu J.-R."/>
            <person name="Kang Z.K."/>
            <person name="Wang L."/>
            <person name="Huang L."/>
        </authorList>
    </citation>
    <scope>NUCLEOTIDE SEQUENCE [LARGE SCALE GENOMIC DNA]</scope>
    <source>
        <strain evidence="3">03-8</strain>
    </source>
</reference>
<dbReference type="EMBL" id="KN796134">
    <property type="protein sequence ID" value="KUI64376.1"/>
    <property type="molecule type" value="Genomic_DNA"/>
</dbReference>
<evidence type="ECO:0000256" key="1">
    <source>
        <dbReference type="SAM" id="Coils"/>
    </source>
</evidence>
<sequence>MNPRDPRDPTSPFYSCNPDDPDDTRNHDIPSDYFFPRVPKEGDIEYFTAGHGRERIWHAWKFDMEFNELFTTLTAKFNTMTLPLLDIDAFNRDVYEISTIAQDKPEFYRLLAERRDYRQQELLRMWCNSFDEIATSPSLVRGHDPRQQWADAMYIAHWKSFDSYVRYFTGFLEDRVPPSTEIHDTVSTGGQDRSADSRMKPPDPSDGVRQPGSSVRRPAPEACEDGQQEASPRASKKARTDNGPSPQPATRPGTLKRPVPNASEDGQQNASPHASKRVRINEHPTVHTTQPEPLKRRAPDACDDDASRASKRARTDSGEPLHSPDGTPHPLPQPEEEADVAAYWQELARQTKERAEESIRRAQQAEDYVNRAREEYAVFCRNRSQRSGAPDVGSETALSDSDGGDSMAPMFESEDDDPTAVAKVIGPEFAARLRGRESHLHPQSGPQFSWLFPDSSPDEQSEMDNSKDSTGPAENRHLTTTAKAAKPSLEHGRRRWQAGRTRRPRASPPKRRMTHGHAAPDHKQASKPEPRRRTARVAPSGTSPTIENTPQPPRRLTRQSGRGKALYELDYHCSARVV</sequence>
<feature type="region of interest" description="Disordered" evidence="2">
    <location>
        <begin position="1"/>
        <end position="28"/>
    </location>
</feature>
<feature type="region of interest" description="Disordered" evidence="2">
    <location>
        <begin position="177"/>
        <end position="339"/>
    </location>
</feature>
<organism evidence="3 4">
    <name type="scientific">Cytospora mali</name>
    <name type="common">Apple Valsa canker fungus</name>
    <name type="synonym">Valsa mali</name>
    <dbReference type="NCBI Taxonomy" id="578113"/>
    <lineage>
        <taxon>Eukaryota</taxon>
        <taxon>Fungi</taxon>
        <taxon>Dikarya</taxon>
        <taxon>Ascomycota</taxon>
        <taxon>Pezizomycotina</taxon>
        <taxon>Sordariomycetes</taxon>
        <taxon>Sordariomycetidae</taxon>
        <taxon>Diaporthales</taxon>
        <taxon>Cytosporaceae</taxon>
        <taxon>Cytospora</taxon>
    </lineage>
</organism>
<keyword evidence="1" id="KW-0175">Coiled coil</keyword>
<evidence type="ECO:0000313" key="4">
    <source>
        <dbReference type="Proteomes" id="UP000078559"/>
    </source>
</evidence>
<evidence type="ECO:0000256" key="2">
    <source>
        <dbReference type="SAM" id="MobiDB-lite"/>
    </source>
</evidence>
<name>A0A194VJQ6_CYTMA</name>
<dbReference type="Proteomes" id="UP000078559">
    <property type="component" value="Unassembled WGS sequence"/>
</dbReference>
<feature type="compositionally biased region" description="Polar residues" evidence="2">
    <location>
        <begin position="540"/>
        <end position="549"/>
    </location>
</feature>
<feature type="compositionally biased region" description="Basic and acidic residues" evidence="2">
    <location>
        <begin position="193"/>
        <end position="203"/>
    </location>
</feature>
<feature type="coiled-coil region" evidence="1">
    <location>
        <begin position="345"/>
        <end position="375"/>
    </location>
</feature>
<proteinExistence type="predicted"/>
<feature type="compositionally biased region" description="Basic and acidic residues" evidence="2">
    <location>
        <begin position="518"/>
        <end position="532"/>
    </location>
</feature>
<accession>A0A194VJQ6</accession>
<feature type="compositionally biased region" description="Basic and acidic residues" evidence="2">
    <location>
        <begin position="293"/>
        <end position="319"/>
    </location>
</feature>
<feature type="region of interest" description="Disordered" evidence="2">
    <location>
        <begin position="434"/>
        <end position="564"/>
    </location>
</feature>
<dbReference type="SMR" id="A0A194VJQ6"/>
<gene>
    <name evidence="3" type="ORF">VM1G_11171</name>
</gene>
<feature type="region of interest" description="Disordered" evidence="2">
    <location>
        <begin position="381"/>
        <end position="418"/>
    </location>
</feature>
<dbReference type="OrthoDB" id="4366798at2759"/>
<protein>
    <submittedName>
        <fullName evidence="3">Uncharacterized protein</fullName>
    </submittedName>
</protein>
<dbReference type="AlphaFoldDB" id="A0A194VJQ6"/>